<dbReference type="EMBL" id="JBANFI010000002">
    <property type="protein sequence ID" value="MFK7160086.1"/>
    <property type="molecule type" value="Genomic_DNA"/>
</dbReference>
<reference evidence="4 5" key="1">
    <citation type="submission" date="2024-02" db="EMBL/GenBank/DDBJ databases">
        <title>Marinospirillum sp. MEB 164 isolated from Lonar lake sediment.</title>
        <authorList>
            <person name="Joshi A."/>
            <person name="Thite S."/>
        </authorList>
    </citation>
    <scope>NUCLEOTIDE SEQUENCE [LARGE SCALE GENOMIC DNA]</scope>
    <source>
        <strain evidence="4 5">MEB164</strain>
    </source>
</reference>
<proteinExistence type="predicted"/>
<dbReference type="Pfam" id="PF13692">
    <property type="entry name" value="Glyco_trans_1_4"/>
    <property type="match status" value="1"/>
</dbReference>
<dbReference type="CDD" id="cd03801">
    <property type="entry name" value="GT4_PimA-like"/>
    <property type="match status" value="1"/>
</dbReference>
<feature type="domain" description="Glycosyl transferase family 1" evidence="2">
    <location>
        <begin position="218"/>
        <end position="371"/>
    </location>
</feature>
<sequence>MKLALLAPSPVPYTPGGAENLLSGLYDALRQQGQHQIELLKHPTPEHSFADLLHGYRFYSRLDLTHFDAIISCKYPAWMAQHPQHLCWMLHPLRGLYDSYPADWPQALHQAPEALNPLLSLLARQPERACLEDSFALAEAAWSDHPELFDLPSPLVRQIVHFWDRIALHPEALHARFCISRTVQQRPNYFQQAHTVQVLHPPISLKSSPSSPSKTEQAHQAATPFIFTASRLDAPKRIDLILQAYQRLNTSVELHIAGTGPQSAYLQACAAQDPRIRFLGHLTQEQLLCAYQQAEIVLFTPYNEDYGLIAPEALSQGCPVITTSDAGGVTEIVHHQHNGLIVPPSASALALAIASLLDHPQERQRLAQNAQPSVAHLNWPTQLAQLIAPLKEPSIPEHLFSSSHSARPLKIVVAVTFPAWPVQGGGQQRLYQLYRQLARHYQVELVCLGARNASHQLADQLMHHECAYTPEQHRISGGLHQRLDKDLTDVAAYYSSFYNPQWLARLQQATQDADYVITCHPFLHAAIRGVWDGPILYEAQDIEPDVKTGLLAGLDDAGPLLTLIQQIERRCLQDSQLVFTCSQQDQQRLHQLYPYQVPPQRVVPNGVNTQETPYTCYAEREARRTRLGLTGESLLFMGSLHPPNIEAAQHFLQLAQRFPQHEFWLVGSVCQAPELHYSGANLRTFGLVSEAQRQALLASATLALNPMHSGSGTNLKMLDYTAAGLPVLSTPFGLRGLNLPQDAVYQAEQSHFSVTIEAYTQTSAAERDYRASLARQKTEQEYDWSVCAEPLINWLAQSSRATGLY</sequence>
<dbReference type="PANTHER" id="PTHR46401">
    <property type="entry name" value="GLYCOSYLTRANSFERASE WBBK-RELATED"/>
    <property type="match status" value="1"/>
</dbReference>
<dbReference type="InterPro" id="IPR028098">
    <property type="entry name" value="Glyco_trans_4-like_N"/>
</dbReference>
<evidence type="ECO:0000313" key="4">
    <source>
        <dbReference type="EMBL" id="MFK7160086.1"/>
    </source>
</evidence>
<dbReference type="Pfam" id="PF13439">
    <property type="entry name" value="Glyco_transf_4"/>
    <property type="match status" value="1"/>
</dbReference>
<evidence type="ECO:0000256" key="1">
    <source>
        <dbReference type="ARBA" id="ARBA00022679"/>
    </source>
</evidence>
<evidence type="ECO:0000259" key="2">
    <source>
        <dbReference type="Pfam" id="PF00534"/>
    </source>
</evidence>
<accession>A0ABW8PVS0</accession>
<evidence type="ECO:0000259" key="3">
    <source>
        <dbReference type="Pfam" id="PF13439"/>
    </source>
</evidence>
<keyword evidence="5" id="KW-1185">Reference proteome</keyword>
<organism evidence="4 5">
    <name type="scientific">Marinospirillum alkalitolerans</name>
    <dbReference type="NCBI Taxonomy" id="3123374"/>
    <lineage>
        <taxon>Bacteria</taxon>
        <taxon>Pseudomonadati</taxon>
        <taxon>Pseudomonadota</taxon>
        <taxon>Gammaproteobacteria</taxon>
        <taxon>Oceanospirillales</taxon>
        <taxon>Oceanospirillaceae</taxon>
        <taxon>Marinospirillum</taxon>
    </lineage>
</organism>
<dbReference type="Proteomes" id="UP001621714">
    <property type="component" value="Unassembled WGS sequence"/>
</dbReference>
<dbReference type="InterPro" id="IPR001296">
    <property type="entry name" value="Glyco_trans_1"/>
</dbReference>
<dbReference type="Pfam" id="PF00534">
    <property type="entry name" value="Glycos_transf_1"/>
    <property type="match status" value="1"/>
</dbReference>
<dbReference type="Gene3D" id="3.40.50.2000">
    <property type="entry name" value="Glycogen Phosphorylase B"/>
    <property type="match status" value="4"/>
</dbReference>
<name>A0ABW8PVS0_9GAMM</name>
<gene>
    <name evidence="4" type="ORF">V6U78_03435</name>
</gene>
<dbReference type="SUPFAM" id="SSF53756">
    <property type="entry name" value="UDP-Glycosyltransferase/glycogen phosphorylase"/>
    <property type="match status" value="2"/>
</dbReference>
<keyword evidence="1" id="KW-0808">Transferase</keyword>
<feature type="domain" description="Glycosyltransferase subfamily 4-like N-terminal" evidence="3">
    <location>
        <begin position="424"/>
        <end position="610"/>
    </location>
</feature>
<evidence type="ECO:0000313" key="5">
    <source>
        <dbReference type="Proteomes" id="UP001621714"/>
    </source>
</evidence>
<dbReference type="PANTHER" id="PTHR46401:SF2">
    <property type="entry name" value="GLYCOSYLTRANSFERASE WBBK-RELATED"/>
    <property type="match status" value="1"/>
</dbReference>
<protein>
    <submittedName>
        <fullName evidence="4">Glycosyltransferase</fullName>
    </submittedName>
</protein>
<comment type="caution">
    <text evidence="4">The sequence shown here is derived from an EMBL/GenBank/DDBJ whole genome shotgun (WGS) entry which is preliminary data.</text>
</comment>
<dbReference type="RefSeq" id="WP_405337227.1">
    <property type="nucleotide sequence ID" value="NZ_JBANFI010000002.1"/>
</dbReference>